<dbReference type="InterPro" id="IPR011032">
    <property type="entry name" value="GroES-like_sf"/>
</dbReference>
<dbReference type="PANTHER" id="PTHR44013:SF1">
    <property type="entry name" value="ZINC-TYPE ALCOHOL DEHYDROGENASE-LIKE PROTEIN C16A3.02C"/>
    <property type="match status" value="1"/>
</dbReference>
<protein>
    <submittedName>
        <fullName evidence="2">Unannotated protein</fullName>
    </submittedName>
</protein>
<dbReference type="GO" id="GO:0016491">
    <property type="term" value="F:oxidoreductase activity"/>
    <property type="evidence" value="ECO:0007669"/>
    <property type="project" value="InterPro"/>
</dbReference>
<proteinExistence type="predicted"/>
<reference evidence="2" key="1">
    <citation type="submission" date="2020-05" db="EMBL/GenBank/DDBJ databases">
        <authorList>
            <person name="Chiriac C."/>
            <person name="Salcher M."/>
            <person name="Ghai R."/>
            <person name="Kavagutti S V."/>
        </authorList>
    </citation>
    <scope>NUCLEOTIDE SEQUENCE</scope>
</reference>
<dbReference type="Pfam" id="PF13602">
    <property type="entry name" value="ADH_zinc_N_2"/>
    <property type="match status" value="1"/>
</dbReference>
<dbReference type="Gene3D" id="3.40.50.720">
    <property type="entry name" value="NAD(P)-binding Rossmann-like Domain"/>
    <property type="match status" value="1"/>
</dbReference>
<dbReference type="PANTHER" id="PTHR44013">
    <property type="entry name" value="ZINC-TYPE ALCOHOL DEHYDROGENASE-LIKE PROTEIN C16A3.02C"/>
    <property type="match status" value="1"/>
</dbReference>
<name>A0A6J6E4U1_9ZZZZ</name>
<accession>A0A6J6E4U1</accession>
<evidence type="ECO:0000259" key="1">
    <source>
        <dbReference type="SMART" id="SM00829"/>
    </source>
</evidence>
<dbReference type="InterPro" id="IPR052733">
    <property type="entry name" value="Chloroplast_QOR"/>
</dbReference>
<organism evidence="2">
    <name type="scientific">freshwater metagenome</name>
    <dbReference type="NCBI Taxonomy" id="449393"/>
    <lineage>
        <taxon>unclassified sequences</taxon>
        <taxon>metagenomes</taxon>
        <taxon>ecological metagenomes</taxon>
    </lineage>
</organism>
<sequence length="310" mass="32858">MKAVVYHSFGAPESLEITDVPEPRVGPDWVLISVRAVSVNPVDWKLAAGMLDGMLETHFPSIPGWDVAGVVERVGPAVRRFAPGDEVYGYVRKDTVHAGTYAEKVAAPLRTIALKPKSLDFAHAAAVPLAGLTAYQTIIHDLKIKAGETIVIHAAAGGVGSFAVQIAVAQGATVIGTASEANHDYLKSLGAIPVTYGDGLIERVREIAPDGVDAVLDLFGEQALTDSPALLSEKSKGRLVSITNPMVKELGGIMGDVHPDYDDLNAITQMIEAGKIKVDLSAVYPLEDVARAWTENMAGHTRGKIVLLVN</sequence>
<dbReference type="Pfam" id="PF08240">
    <property type="entry name" value="ADH_N"/>
    <property type="match status" value="1"/>
</dbReference>
<gene>
    <name evidence="2" type="ORF">UFOPK1591_01289</name>
</gene>
<dbReference type="CDD" id="cd05289">
    <property type="entry name" value="MDR_like_2"/>
    <property type="match status" value="1"/>
</dbReference>
<dbReference type="EMBL" id="CAEZTD010000125">
    <property type="protein sequence ID" value="CAB4570826.1"/>
    <property type="molecule type" value="Genomic_DNA"/>
</dbReference>
<dbReference type="AlphaFoldDB" id="A0A6J6E4U1"/>
<dbReference type="SUPFAM" id="SSF50129">
    <property type="entry name" value="GroES-like"/>
    <property type="match status" value="1"/>
</dbReference>
<dbReference type="InterPro" id="IPR036291">
    <property type="entry name" value="NAD(P)-bd_dom_sf"/>
</dbReference>
<dbReference type="SMART" id="SM00829">
    <property type="entry name" value="PKS_ER"/>
    <property type="match status" value="1"/>
</dbReference>
<dbReference type="InterPro" id="IPR013154">
    <property type="entry name" value="ADH-like_N"/>
</dbReference>
<feature type="domain" description="Enoyl reductase (ER)" evidence="1">
    <location>
        <begin position="10"/>
        <end position="307"/>
    </location>
</feature>
<dbReference type="SUPFAM" id="SSF51735">
    <property type="entry name" value="NAD(P)-binding Rossmann-fold domains"/>
    <property type="match status" value="1"/>
</dbReference>
<dbReference type="InterPro" id="IPR020843">
    <property type="entry name" value="ER"/>
</dbReference>
<dbReference type="Gene3D" id="3.90.180.10">
    <property type="entry name" value="Medium-chain alcohol dehydrogenases, catalytic domain"/>
    <property type="match status" value="1"/>
</dbReference>
<evidence type="ECO:0000313" key="2">
    <source>
        <dbReference type="EMBL" id="CAB4570826.1"/>
    </source>
</evidence>